<evidence type="ECO:0000256" key="13">
    <source>
        <dbReference type="PIRNR" id="PIRNR000099"/>
    </source>
</evidence>
<keyword evidence="8 12" id="KW-0560">Oxidoreductase</keyword>
<evidence type="ECO:0000256" key="16">
    <source>
        <dbReference type="PIRSR" id="PIRSR000099-3"/>
    </source>
</evidence>
<dbReference type="InterPro" id="IPR001692">
    <property type="entry name" value="Histidinol_DH_CS"/>
</dbReference>
<feature type="active site" description="Proton acceptor" evidence="12 14">
    <location>
        <position position="323"/>
    </location>
</feature>
<dbReference type="AlphaFoldDB" id="A0A848J3C4"/>
<dbReference type="GO" id="GO:0051287">
    <property type="term" value="F:NAD binding"/>
    <property type="evidence" value="ECO:0007669"/>
    <property type="project" value="InterPro"/>
</dbReference>
<dbReference type="Gene3D" id="1.20.5.1300">
    <property type="match status" value="1"/>
</dbReference>
<dbReference type="NCBIfam" id="TIGR00069">
    <property type="entry name" value="hisD"/>
    <property type="match status" value="1"/>
</dbReference>
<dbReference type="FunFam" id="3.40.50.1980:FF:000002">
    <property type="entry name" value="Histidinol dehydrogenase, chloroplastic"/>
    <property type="match status" value="1"/>
</dbReference>
<feature type="binding site" evidence="12 16">
    <location>
        <position position="233"/>
    </location>
    <ligand>
        <name>substrate</name>
    </ligand>
</feature>
<feature type="binding site" evidence="12 17">
    <location>
        <position position="356"/>
    </location>
    <ligand>
        <name>Zn(2+)</name>
        <dbReference type="ChEBI" id="CHEBI:29105"/>
    </ligand>
</feature>
<comment type="catalytic activity">
    <reaction evidence="11 12">
        <text>L-histidinol + 2 NAD(+) + H2O = L-histidine + 2 NADH + 3 H(+)</text>
        <dbReference type="Rhea" id="RHEA:20641"/>
        <dbReference type="ChEBI" id="CHEBI:15377"/>
        <dbReference type="ChEBI" id="CHEBI:15378"/>
        <dbReference type="ChEBI" id="CHEBI:57540"/>
        <dbReference type="ChEBI" id="CHEBI:57595"/>
        <dbReference type="ChEBI" id="CHEBI:57699"/>
        <dbReference type="ChEBI" id="CHEBI:57945"/>
        <dbReference type="EC" id="1.1.1.23"/>
    </reaction>
</comment>
<evidence type="ECO:0000256" key="5">
    <source>
        <dbReference type="ARBA" id="ARBA00022605"/>
    </source>
</evidence>
<evidence type="ECO:0000256" key="9">
    <source>
        <dbReference type="ARBA" id="ARBA00023027"/>
    </source>
</evidence>
<feature type="binding site" evidence="12 15">
    <location>
        <position position="124"/>
    </location>
    <ligand>
        <name>NAD(+)</name>
        <dbReference type="ChEBI" id="CHEBI:57540"/>
    </ligand>
</feature>
<reference evidence="19 20" key="1">
    <citation type="submission" date="2020-04" db="EMBL/GenBank/DDBJ databases">
        <title>Flammeovirgaceae bacterium KN852 isolated from deep sea.</title>
        <authorList>
            <person name="Zhang D.-C."/>
        </authorList>
    </citation>
    <scope>NUCLEOTIDE SEQUENCE [LARGE SCALE GENOMIC DNA]</scope>
    <source>
        <strain evidence="19 20">KN852</strain>
    </source>
</reference>
<feature type="binding site" evidence="12 16">
    <location>
        <position position="410"/>
    </location>
    <ligand>
        <name>substrate</name>
    </ligand>
</feature>
<feature type="binding site" evidence="12 16">
    <location>
        <position position="356"/>
    </location>
    <ligand>
        <name>substrate</name>
    </ligand>
</feature>
<dbReference type="Gene3D" id="3.40.50.1980">
    <property type="entry name" value="Nitrogenase molybdenum iron protein domain"/>
    <property type="match status" value="2"/>
</dbReference>
<dbReference type="Proteomes" id="UP000559010">
    <property type="component" value="Unassembled WGS sequence"/>
</dbReference>
<organism evidence="19 20">
    <name type="scientific">Marinigracilibium pacificum</name>
    <dbReference type="NCBI Taxonomy" id="2729599"/>
    <lineage>
        <taxon>Bacteria</taxon>
        <taxon>Pseudomonadati</taxon>
        <taxon>Bacteroidota</taxon>
        <taxon>Cytophagia</taxon>
        <taxon>Cytophagales</taxon>
        <taxon>Flammeovirgaceae</taxon>
        <taxon>Marinigracilibium</taxon>
    </lineage>
</organism>
<dbReference type="SUPFAM" id="SSF53720">
    <property type="entry name" value="ALDH-like"/>
    <property type="match status" value="1"/>
</dbReference>
<keyword evidence="10 12" id="KW-0368">Histidine biosynthesis</keyword>
<dbReference type="PANTHER" id="PTHR21256">
    <property type="entry name" value="HISTIDINOL DEHYDROGENASE HDH"/>
    <property type="match status" value="1"/>
</dbReference>
<evidence type="ECO:0000256" key="17">
    <source>
        <dbReference type="PIRSR" id="PIRSR000099-4"/>
    </source>
</evidence>
<dbReference type="PRINTS" id="PR00083">
    <property type="entry name" value="HOLDHDRGNASE"/>
</dbReference>
<comment type="caution">
    <text evidence="19">The sequence shown here is derived from an EMBL/GenBank/DDBJ whole genome shotgun (WGS) entry which is preliminary data.</text>
</comment>
<feature type="binding site" evidence="12 17">
    <location>
        <position position="415"/>
    </location>
    <ligand>
        <name>Zn(2+)</name>
        <dbReference type="ChEBI" id="CHEBI:29105"/>
    </ligand>
</feature>
<dbReference type="GO" id="GO:0008270">
    <property type="term" value="F:zinc ion binding"/>
    <property type="evidence" value="ECO:0007669"/>
    <property type="project" value="UniProtKB-UniRule"/>
</dbReference>
<gene>
    <name evidence="12 19" type="primary">hisD</name>
    <name evidence="19" type="ORF">HH304_17690</name>
</gene>
<feature type="active site" description="Proton acceptor" evidence="12 14">
    <location>
        <position position="322"/>
    </location>
</feature>
<comment type="similarity">
    <text evidence="3 12 13 18">Belongs to the histidinol dehydrogenase family.</text>
</comment>
<dbReference type="Pfam" id="PF00815">
    <property type="entry name" value="Histidinol_dh"/>
    <property type="match status" value="1"/>
</dbReference>
<dbReference type="GO" id="GO:0000105">
    <property type="term" value="P:L-histidine biosynthetic process"/>
    <property type="evidence" value="ECO:0007669"/>
    <property type="project" value="UniProtKB-UniRule"/>
</dbReference>
<evidence type="ECO:0000256" key="2">
    <source>
        <dbReference type="ARBA" id="ARBA00004940"/>
    </source>
</evidence>
<dbReference type="UniPathway" id="UPA00031">
    <property type="reaction ID" value="UER00014"/>
</dbReference>
<evidence type="ECO:0000256" key="15">
    <source>
        <dbReference type="PIRSR" id="PIRSR000099-2"/>
    </source>
</evidence>
<keyword evidence="20" id="KW-1185">Reference proteome</keyword>
<dbReference type="EMBL" id="JABBNU010000011">
    <property type="protein sequence ID" value="NMM50246.1"/>
    <property type="molecule type" value="Genomic_DNA"/>
</dbReference>
<proteinExistence type="inferred from homology"/>
<feature type="binding site" evidence="12 17">
    <location>
        <position position="258"/>
    </location>
    <ligand>
        <name>Zn(2+)</name>
        <dbReference type="ChEBI" id="CHEBI:29105"/>
    </ligand>
</feature>
<evidence type="ECO:0000256" key="10">
    <source>
        <dbReference type="ARBA" id="ARBA00023102"/>
    </source>
</evidence>
<keyword evidence="7 12" id="KW-0862">Zinc</keyword>
<evidence type="ECO:0000313" key="19">
    <source>
        <dbReference type="EMBL" id="NMM50246.1"/>
    </source>
</evidence>
<dbReference type="GO" id="GO:0005829">
    <property type="term" value="C:cytosol"/>
    <property type="evidence" value="ECO:0007669"/>
    <property type="project" value="TreeGrafter"/>
</dbReference>
<dbReference type="InterPro" id="IPR016161">
    <property type="entry name" value="Ald_DH/histidinol_DH"/>
</dbReference>
<feature type="binding site" evidence="12 16">
    <location>
        <position position="323"/>
    </location>
    <ligand>
        <name>substrate</name>
    </ligand>
</feature>
<feature type="binding site" evidence="12 16">
    <location>
        <position position="258"/>
    </location>
    <ligand>
        <name>substrate</name>
    </ligand>
</feature>
<comment type="pathway">
    <text evidence="2 12">Amino-acid biosynthesis; L-histidine biosynthesis; L-histidine from 5-phospho-alpha-D-ribose 1-diphosphate: step 9/9.</text>
</comment>
<dbReference type="CDD" id="cd06572">
    <property type="entry name" value="Histidinol_dh"/>
    <property type="match status" value="1"/>
</dbReference>
<feature type="binding site" evidence="12 16">
    <location>
        <position position="415"/>
    </location>
    <ligand>
        <name>substrate</name>
    </ligand>
</feature>
<evidence type="ECO:0000256" key="18">
    <source>
        <dbReference type="RuleBase" id="RU004175"/>
    </source>
</evidence>
<dbReference type="FunFam" id="1.20.5.1300:FF:000002">
    <property type="entry name" value="Histidinol dehydrogenase, chloroplastic"/>
    <property type="match status" value="1"/>
</dbReference>
<dbReference type="RefSeq" id="WP_169684605.1">
    <property type="nucleotide sequence ID" value="NZ_JABBNU010000011.1"/>
</dbReference>
<keyword evidence="5 12" id="KW-0028">Amino-acid biosynthesis</keyword>
<accession>A0A848J3C4</accession>
<keyword evidence="6 12" id="KW-0479">Metal-binding</keyword>
<evidence type="ECO:0000256" key="7">
    <source>
        <dbReference type="ARBA" id="ARBA00022833"/>
    </source>
</evidence>
<dbReference type="FunFam" id="3.40.50.1980:FF:000001">
    <property type="entry name" value="Histidinol dehydrogenase"/>
    <property type="match status" value="1"/>
</dbReference>
<dbReference type="PROSITE" id="PS00611">
    <property type="entry name" value="HISOL_DEHYDROGENASE"/>
    <property type="match status" value="1"/>
</dbReference>
<evidence type="ECO:0000256" key="8">
    <source>
        <dbReference type="ARBA" id="ARBA00023002"/>
    </source>
</evidence>
<feature type="binding site" evidence="12 15">
    <location>
        <position position="209"/>
    </location>
    <ligand>
        <name>NAD(+)</name>
        <dbReference type="ChEBI" id="CHEBI:57540"/>
    </ligand>
</feature>
<name>A0A848J3C4_9BACT</name>
<evidence type="ECO:0000256" key="6">
    <source>
        <dbReference type="ARBA" id="ARBA00022723"/>
    </source>
</evidence>
<dbReference type="EC" id="1.1.1.23" evidence="4 12"/>
<comment type="cofactor">
    <cofactor evidence="12 17">
        <name>Zn(2+)</name>
        <dbReference type="ChEBI" id="CHEBI:29105"/>
    </cofactor>
    <text evidence="12 17">Binds 1 zinc ion per subunit.</text>
</comment>
<dbReference type="InterPro" id="IPR012131">
    <property type="entry name" value="Hstdl_DH"/>
</dbReference>
<evidence type="ECO:0000256" key="1">
    <source>
        <dbReference type="ARBA" id="ARBA00003850"/>
    </source>
</evidence>
<feature type="binding site" evidence="12 15">
    <location>
        <position position="186"/>
    </location>
    <ligand>
        <name>NAD(+)</name>
        <dbReference type="ChEBI" id="CHEBI:57540"/>
    </ligand>
</feature>
<evidence type="ECO:0000256" key="12">
    <source>
        <dbReference type="HAMAP-Rule" id="MF_01024"/>
    </source>
</evidence>
<dbReference type="PANTHER" id="PTHR21256:SF2">
    <property type="entry name" value="HISTIDINE BIOSYNTHESIS TRIFUNCTIONAL PROTEIN"/>
    <property type="match status" value="1"/>
</dbReference>
<feature type="binding site" evidence="12 17">
    <location>
        <position position="255"/>
    </location>
    <ligand>
        <name>Zn(2+)</name>
        <dbReference type="ChEBI" id="CHEBI:29105"/>
    </ligand>
</feature>
<sequence>MKIIKNPSKSIWKDILVRPTADISEMAKVVGPILNDIKNSGDEALNTYCQKFDDISIPEVKISSEEINNCDNLVAEDLRKAIDQAAENIKAFHSAQLIQEEVIETMPGVTCYRKSVAIEKVGLYIPGGTAPLFSTILMLALPAKIAGCKEIVLCTPPDKQQQVNPAMLYAAKVAGVSSIYKIGGAQAIAAMAYGTETVPKVFKIFGPGNQYVTAAKQLLNSEGIAIDMPAGPSEVLVYAGEGANPAFIASDLLSQAEHGVDSQVVFVTTEEDLIQKVQNELTIQIEYLPRKDFAAKALENSLSILIENESKAIDLINEYAPEHLILCGRSADSMADGVVNAGSVFIGDLTPESAGDYASGTNHTLPTNGFAKAYSGVSVDSFLKKITFQKITETGLKNIGQTVMLMAEAEQLEAHKNAVKIRLDKLESNG</sequence>
<evidence type="ECO:0000256" key="14">
    <source>
        <dbReference type="PIRSR" id="PIRSR000099-1"/>
    </source>
</evidence>
<evidence type="ECO:0000313" key="20">
    <source>
        <dbReference type="Proteomes" id="UP000559010"/>
    </source>
</evidence>
<keyword evidence="9 12" id="KW-0520">NAD</keyword>
<comment type="function">
    <text evidence="1 12">Catalyzes the sequential NAD-dependent oxidations of L-histidinol to L-histidinaldehyde and then to L-histidine.</text>
</comment>
<dbReference type="GO" id="GO:0004399">
    <property type="term" value="F:histidinol dehydrogenase activity"/>
    <property type="evidence" value="ECO:0007669"/>
    <property type="project" value="UniProtKB-UniRule"/>
</dbReference>
<protein>
    <recommendedName>
        <fullName evidence="4 12">Histidinol dehydrogenase</fullName>
        <shortName evidence="12">HDH</shortName>
        <ecNumber evidence="4 12">1.1.1.23</ecNumber>
    </recommendedName>
</protein>
<dbReference type="InterPro" id="IPR022695">
    <property type="entry name" value="Histidinol_DH_monofunct"/>
</dbReference>
<dbReference type="PIRSF" id="PIRSF000099">
    <property type="entry name" value="Histidinol_dh"/>
    <property type="match status" value="1"/>
</dbReference>
<evidence type="ECO:0000256" key="4">
    <source>
        <dbReference type="ARBA" id="ARBA00012965"/>
    </source>
</evidence>
<evidence type="ECO:0000256" key="3">
    <source>
        <dbReference type="ARBA" id="ARBA00010178"/>
    </source>
</evidence>
<feature type="binding site" evidence="12 16">
    <location>
        <position position="255"/>
    </location>
    <ligand>
        <name>substrate</name>
    </ligand>
</feature>
<evidence type="ECO:0000256" key="11">
    <source>
        <dbReference type="ARBA" id="ARBA00049489"/>
    </source>
</evidence>
<dbReference type="HAMAP" id="MF_01024">
    <property type="entry name" value="HisD"/>
    <property type="match status" value="1"/>
</dbReference>